<keyword evidence="2" id="KW-0238">DNA-binding</keyword>
<evidence type="ECO:0000313" key="6">
    <source>
        <dbReference type="Proteomes" id="UP000515563"/>
    </source>
</evidence>
<dbReference type="InterPro" id="IPR009057">
    <property type="entry name" value="Homeodomain-like_sf"/>
</dbReference>
<dbReference type="Gene3D" id="1.10.10.60">
    <property type="entry name" value="Homeodomain-like"/>
    <property type="match status" value="1"/>
</dbReference>
<dbReference type="GO" id="GO:0003700">
    <property type="term" value="F:DNA-binding transcription factor activity"/>
    <property type="evidence" value="ECO:0007669"/>
    <property type="project" value="InterPro"/>
</dbReference>
<dbReference type="InterPro" id="IPR018062">
    <property type="entry name" value="HTH_AraC-typ_CS"/>
</dbReference>
<dbReference type="KEGG" id="kqi:F1D05_27735"/>
<dbReference type="PANTHER" id="PTHR46796">
    <property type="entry name" value="HTH-TYPE TRANSCRIPTIONAL ACTIVATOR RHAS-RELATED"/>
    <property type="match status" value="1"/>
</dbReference>
<protein>
    <submittedName>
        <fullName evidence="5">Helix-turn-helix transcriptional regulator</fullName>
    </submittedName>
</protein>
<dbReference type="PROSITE" id="PS01124">
    <property type="entry name" value="HTH_ARAC_FAMILY_2"/>
    <property type="match status" value="1"/>
</dbReference>
<evidence type="ECO:0000259" key="4">
    <source>
        <dbReference type="PROSITE" id="PS01124"/>
    </source>
</evidence>
<dbReference type="PROSITE" id="PS00041">
    <property type="entry name" value="HTH_ARAC_FAMILY_1"/>
    <property type="match status" value="1"/>
</dbReference>
<reference evidence="5 6" key="2">
    <citation type="journal article" date="2020" name="Microbiol. Resour. Announc.">
        <title>Antarctic desert soil bacteria exhibit high novel natural product potential, evaluated through long-read genome sequencing and comparative genomics.</title>
        <authorList>
            <person name="Benaud N."/>
            <person name="Edwards R.J."/>
            <person name="Amos T.G."/>
            <person name="D'Agostino P.M."/>
            <person name="Gutierrez-Chavez C."/>
            <person name="Montgomery K."/>
            <person name="Nicetic I."/>
            <person name="Ferrari B.C."/>
        </authorList>
    </citation>
    <scope>NUCLEOTIDE SEQUENCE [LARGE SCALE GENOMIC DNA]</scope>
    <source>
        <strain evidence="5 6">SPB151</strain>
    </source>
</reference>
<dbReference type="InterPro" id="IPR018060">
    <property type="entry name" value="HTH_AraC"/>
</dbReference>
<proteinExistence type="predicted"/>
<dbReference type="InterPro" id="IPR050204">
    <property type="entry name" value="AraC_XylS_family_regulators"/>
</dbReference>
<keyword evidence="6" id="KW-1185">Reference proteome</keyword>
<evidence type="ECO:0000256" key="2">
    <source>
        <dbReference type="ARBA" id="ARBA00023125"/>
    </source>
</evidence>
<dbReference type="AlphaFoldDB" id="A0A7G6XAC8"/>
<name>A0A7G6XAC8_9ACTN</name>
<dbReference type="GO" id="GO:0043565">
    <property type="term" value="F:sequence-specific DNA binding"/>
    <property type="evidence" value="ECO:0007669"/>
    <property type="project" value="InterPro"/>
</dbReference>
<organism evidence="5 6">
    <name type="scientific">Kribbella qitaiheensis</name>
    <dbReference type="NCBI Taxonomy" id="1544730"/>
    <lineage>
        <taxon>Bacteria</taxon>
        <taxon>Bacillati</taxon>
        <taxon>Actinomycetota</taxon>
        <taxon>Actinomycetes</taxon>
        <taxon>Propionibacteriales</taxon>
        <taxon>Kribbellaceae</taxon>
        <taxon>Kribbella</taxon>
    </lineage>
</organism>
<dbReference type="Proteomes" id="UP000515563">
    <property type="component" value="Chromosome"/>
</dbReference>
<feature type="domain" description="HTH araC/xylS-type" evidence="4">
    <location>
        <begin position="96"/>
        <end position="191"/>
    </location>
</feature>
<evidence type="ECO:0000256" key="1">
    <source>
        <dbReference type="ARBA" id="ARBA00023015"/>
    </source>
</evidence>
<evidence type="ECO:0000256" key="3">
    <source>
        <dbReference type="ARBA" id="ARBA00023163"/>
    </source>
</evidence>
<dbReference type="SMART" id="SM00342">
    <property type="entry name" value="HTH_ARAC"/>
    <property type="match status" value="1"/>
</dbReference>
<dbReference type="EMBL" id="CP043661">
    <property type="protein sequence ID" value="QNE23193.1"/>
    <property type="molecule type" value="Genomic_DNA"/>
</dbReference>
<keyword evidence="1" id="KW-0805">Transcription regulation</keyword>
<dbReference type="Pfam" id="PF12833">
    <property type="entry name" value="HTH_18"/>
    <property type="match status" value="1"/>
</dbReference>
<dbReference type="PANTHER" id="PTHR46796:SF15">
    <property type="entry name" value="BLL1074 PROTEIN"/>
    <property type="match status" value="1"/>
</dbReference>
<reference evidence="6" key="1">
    <citation type="submission" date="2019-09" db="EMBL/GenBank/DDBJ databases">
        <title>Antimicrobial potential of Antarctic Bacteria.</title>
        <authorList>
            <person name="Benaud N."/>
            <person name="Edwards R.J."/>
            <person name="Ferrari B.C."/>
        </authorList>
    </citation>
    <scope>NUCLEOTIDE SEQUENCE [LARGE SCALE GENOMIC DNA]</scope>
    <source>
        <strain evidence="6">SPB151</strain>
    </source>
</reference>
<sequence length="191" mass="20431">MDLLWIEGELVVAGPDTRAYVSSSEAGVRFAALRFAPGTAPGFLGVPAREIVNHQVPLAELWSPGRAKRLAARIRRADPASGLEDAAIGLSDEPPDRLVSQVVRGVRHGIGVPALAGSVGLSERQLHRRCLDAFGYGPKMLDRVLRMNRALDRARTGLALATVAAQTGYADQAHFTREIKALTGVPPRALL</sequence>
<keyword evidence="3" id="KW-0804">Transcription</keyword>
<accession>A0A7G6XAC8</accession>
<dbReference type="SUPFAM" id="SSF46689">
    <property type="entry name" value="Homeodomain-like"/>
    <property type="match status" value="1"/>
</dbReference>
<gene>
    <name evidence="5" type="ORF">F1D05_27735</name>
</gene>
<evidence type="ECO:0000313" key="5">
    <source>
        <dbReference type="EMBL" id="QNE23193.1"/>
    </source>
</evidence>